<evidence type="ECO:0000256" key="1">
    <source>
        <dbReference type="ARBA" id="ARBA00001968"/>
    </source>
</evidence>
<accession>A0A424YHR6</accession>
<dbReference type="InterPro" id="IPR013527">
    <property type="entry name" value="YicC-like_N"/>
</dbReference>
<keyword evidence="3" id="KW-0255">Endonuclease</keyword>
<evidence type="ECO:0000256" key="5">
    <source>
        <dbReference type="ARBA" id="ARBA00035648"/>
    </source>
</evidence>
<evidence type="ECO:0000256" key="2">
    <source>
        <dbReference type="ARBA" id="ARBA00022722"/>
    </source>
</evidence>
<dbReference type="InterPro" id="IPR013551">
    <property type="entry name" value="YicC-like_C"/>
</dbReference>
<comment type="cofactor">
    <cofactor evidence="1">
        <name>a divalent metal cation</name>
        <dbReference type="ChEBI" id="CHEBI:60240"/>
    </cofactor>
</comment>
<dbReference type="PANTHER" id="PTHR30636">
    <property type="entry name" value="UPF0701 PROTEIN YICC"/>
    <property type="match status" value="1"/>
</dbReference>
<reference evidence="8 9" key="1">
    <citation type="submission" date="2018-08" db="EMBL/GenBank/DDBJ databases">
        <title>The metabolism and importance of syntrophic acetate oxidation coupled to methane or sulfide production in haloalkaline environments.</title>
        <authorList>
            <person name="Timmers P.H.A."/>
            <person name="Vavourakis C.D."/>
            <person name="Sorokin D.Y."/>
            <person name="Sinninghe Damste J.S."/>
            <person name="Muyzer G."/>
            <person name="Stams A.J.M."/>
            <person name="Plugge C.M."/>
        </authorList>
    </citation>
    <scope>NUCLEOTIDE SEQUENCE [LARGE SCALE GENOMIC DNA]</scope>
    <source>
        <strain evidence="8">MSAO_Bac1</strain>
    </source>
</reference>
<dbReference type="GO" id="GO:0004521">
    <property type="term" value="F:RNA endonuclease activity"/>
    <property type="evidence" value="ECO:0007669"/>
    <property type="project" value="InterPro"/>
</dbReference>
<comment type="similarity">
    <text evidence="5">Belongs to the YicC/YloC family.</text>
</comment>
<evidence type="ECO:0000256" key="4">
    <source>
        <dbReference type="ARBA" id="ARBA00022801"/>
    </source>
</evidence>
<dbReference type="GO" id="GO:0016787">
    <property type="term" value="F:hydrolase activity"/>
    <property type="evidence" value="ECO:0007669"/>
    <property type="project" value="UniProtKB-KW"/>
</dbReference>
<dbReference type="AlphaFoldDB" id="A0A424YHR6"/>
<dbReference type="Proteomes" id="UP000285138">
    <property type="component" value="Unassembled WGS sequence"/>
</dbReference>
<organism evidence="8 9">
    <name type="scientific">Candidatus Syntrophonatronum acetioxidans</name>
    <dbReference type="NCBI Taxonomy" id="1795816"/>
    <lineage>
        <taxon>Bacteria</taxon>
        <taxon>Bacillati</taxon>
        <taxon>Bacillota</taxon>
        <taxon>Clostridia</taxon>
        <taxon>Eubacteriales</taxon>
        <taxon>Syntrophomonadaceae</taxon>
        <taxon>Candidatus Syntrophonatronum</taxon>
    </lineage>
</organism>
<evidence type="ECO:0000259" key="7">
    <source>
        <dbReference type="Pfam" id="PF08340"/>
    </source>
</evidence>
<dbReference type="NCBIfam" id="TIGR00255">
    <property type="entry name" value="YicC/YloC family endoribonuclease"/>
    <property type="match status" value="1"/>
</dbReference>
<comment type="caution">
    <text evidence="8">The sequence shown here is derived from an EMBL/GenBank/DDBJ whole genome shotgun (WGS) entry which is preliminary data.</text>
</comment>
<evidence type="ECO:0000259" key="6">
    <source>
        <dbReference type="Pfam" id="PF03755"/>
    </source>
</evidence>
<dbReference type="EMBL" id="QZAA01000053">
    <property type="protein sequence ID" value="RQD77808.1"/>
    <property type="molecule type" value="Genomic_DNA"/>
</dbReference>
<evidence type="ECO:0000313" key="9">
    <source>
        <dbReference type="Proteomes" id="UP000285138"/>
    </source>
</evidence>
<keyword evidence="4" id="KW-0378">Hydrolase</keyword>
<protein>
    <submittedName>
        <fullName evidence="8">YicC family protein</fullName>
    </submittedName>
</protein>
<proteinExistence type="inferred from homology"/>
<dbReference type="Pfam" id="PF03755">
    <property type="entry name" value="YicC-like_N"/>
    <property type="match status" value="1"/>
</dbReference>
<dbReference type="PANTHER" id="PTHR30636:SF3">
    <property type="entry name" value="UPF0701 PROTEIN YICC"/>
    <property type="match status" value="1"/>
</dbReference>
<name>A0A424YHR6_9FIRM</name>
<dbReference type="InterPro" id="IPR005229">
    <property type="entry name" value="YicC/YloC-like"/>
</dbReference>
<feature type="domain" description="Endoribonuclease YicC-like C-terminal" evidence="7">
    <location>
        <begin position="171"/>
        <end position="291"/>
    </location>
</feature>
<keyword evidence="2" id="KW-0540">Nuclease</keyword>
<feature type="domain" description="Endoribonuclease YicC-like N-terminal" evidence="6">
    <location>
        <begin position="2"/>
        <end position="154"/>
    </location>
</feature>
<dbReference type="Pfam" id="PF08340">
    <property type="entry name" value="YicC-like_C"/>
    <property type="match status" value="1"/>
</dbReference>
<gene>
    <name evidence="8" type="ORF">D5R97_01460</name>
</gene>
<sequence length="291" mass="33788">MISSMTGYGRGEAYYEGIGFVVEIRSVNHRYRDIFFRMPRELVALEEKMKQLIGEKVTRGRLEVIVTMKEAGERKRHVEVDLELARGYYQALNKLQEKFNLKDDVKLEQLAGYPDVLNVEGEELLNFWPGLEKALEESLEKMAGMRLSEGKNLAADIEGRLKDTEELLKGIEGRAPQVVEYYRQRLLDRLEDLLPRDHEVDQNRILTECTLFADRSDINEEITRLYSHLKAFKEIIQAGGTVGRKMDFLVQELYREINTIGSKANDYEIARLVVDIKSELEKIREQVQNIE</sequence>
<evidence type="ECO:0000313" key="8">
    <source>
        <dbReference type="EMBL" id="RQD77808.1"/>
    </source>
</evidence>
<evidence type="ECO:0000256" key="3">
    <source>
        <dbReference type="ARBA" id="ARBA00022759"/>
    </source>
</evidence>